<keyword evidence="3" id="KW-1185">Reference proteome</keyword>
<organism evidence="2 3">
    <name type="scientific">Prorocentrum cordatum</name>
    <dbReference type="NCBI Taxonomy" id="2364126"/>
    <lineage>
        <taxon>Eukaryota</taxon>
        <taxon>Sar</taxon>
        <taxon>Alveolata</taxon>
        <taxon>Dinophyceae</taxon>
        <taxon>Prorocentrales</taxon>
        <taxon>Prorocentraceae</taxon>
        <taxon>Prorocentrum</taxon>
    </lineage>
</organism>
<dbReference type="InterPro" id="IPR002885">
    <property type="entry name" value="PPR_rpt"/>
</dbReference>
<dbReference type="Pfam" id="PF01535">
    <property type="entry name" value="PPR"/>
    <property type="match status" value="2"/>
</dbReference>
<dbReference type="PANTHER" id="PTHR47447">
    <property type="entry name" value="OS03G0856100 PROTEIN"/>
    <property type="match status" value="1"/>
</dbReference>
<evidence type="ECO:0000256" key="1">
    <source>
        <dbReference type="ARBA" id="ARBA00022737"/>
    </source>
</evidence>
<evidence type="ECO:0000313" key="2">
    <source>
        <dbReference type="EMBL" id="CAK0830794.1"/>
    </source>
</evidence>
<proteinExistence type="predicted"/>
<dbReference type="PANTHER" id="PTHR47447:SF17">
    <property type="entry name" value="OS12G0638900 PROTEIN"/>
    <property type="match status" value="1"/>
</dbReference>
<accession>A0ABN9SFF4</accession>
<reference evidence="2" key="1">
    <citation type="submission" date="2023-10" db="EMBL/GenBank/DDBJ databases">
        <authorList>
            <person name="Chen Y."/>
            <person name="Shah S."/>
            <person name="Dougan E. K."/>
            <person name="Thang M."/>
            <person name="Chan C."/>
        </authorList>
    </citation>
    <scope>NUCLEOTIDE SEQUENCE [LARGE SCALE GENOMIC DNA]</scope>
</reference>
<evidence type="ECO:0008006" key="4">
    <source>
        <dbReference type="Google" id="ProtNLM"/>
    </source>
</evidence>
<dbReference type="NCBIfam" id="TIGR00756">
    <property type="entry name" value="PPR"/>
    <property type="match status" value="1"/>
</dbReference>
<dbReference type="InterPro" id="IPR011990">
    <property type="entry name" value="TPR-like_helical_dom_sf"/>
</dbReference>
<dbReference type="Proteomes" id="UP001189429">
    <property type="component" value="Unassembled WGS sequence"/>
</dbReference>
<name>A0ABN9SFF4_9DINO</name>
<keyword evidence="1" id="KW-0677">Repeat</keyword>
<dbReference type="Gene3D" id="1.25.40.10">
    <property type="entry name" value="Tetratricopeptide repeat domain"/>
    <property type="match status" value="1"/>
</dbReference>
<dbReference type="EMBL" id="CAUYUJ010011035">
    <property type="protein sequence ID" value="CAK0830794.1"/>
    <property type="molecule type" value="Genomic_DNA"/>
</dbReference>
<gene>
    <name evidence="2" type="ORF">PCOR1329_LOCUS29330</name>
</gene>
<comment type="caution">
    <text evidence="2">The sequence shown here is derived from an EMBL/GenBank/DDBJ whole genome shotgun (WGS) entry which is preliminary data.</text>
</comment>
<evidence type="ECO:0000313" key="3">
    <source>
        <dbReference type="Proteomes" id="UP001189429"/>
    </source>
</evidence>
<protein>
    <recommendedName>
        <fullName evidence="4">ER membrane protein complex subunit 2</fullName>
    </recommendedName>
</protein>
<sequence>MNTSLTASARDASHDWTYALLSIFALVFALSKVYTQDYQEEVWIVALPMLAYLIGHSSAKAGKERLAAELASQIRASTKPELTLRLFCDMVEQGVEPDQVAFDRAARAHALLGEVDQALQVREDAARQGLVLAGWTHRAMIRACTTAGRSADALDLFESMQAELMDHDMSAYYDAIRCYVKVERLEAAVALYKELAEASMPACRATYAVLRDACRKRGWAEMASRISRDIRRW</sequence>